<protein>
    <submittedName>
        <fullName evidence="3">Terpenoid synthase</fullName>
    </submittedName>
</protein>
<accession>A0A0D7BP13</accession>
<gene>
    <name evidence="3" type="ORF">CYLTODRAFT_407731</name>
</gene>
<dbReference type="InterPro" id="IPR008949">
    <property type="entry name" value="Isoprenoid_synthase_dom_sf"/>
</dbReference>
<organism evidence="3 4">
    <name type="scientific">Cylindrobasidium torrendii FP15055 ss-10</name>
    <dbReference type="NCBI Taxonomy" id="1314674"/>
    <lineage>
        <taxon>Eukaryota</taxon>
        <taxon>Fungi</taxon>
        <taxon>Dikarya</taxon>
        <taxon>Basidiomycota</taxon>
        <taxon>Agaricomycotina</taxon>
        <taxon>Agaricomycetes</taxon>
        <taxon>Agaricomycetidae</taxon>
        <taxon>Agaricales</taxon>
        <taxon>Marasmiineae</taxon>
        <taxon>Physalacriaceae</taxon>
        <taxon>Cylindrobasidium</taxon>
    </lineage>
</organism>
<dbReference type="InterPro" id="IPR024652">
    <property type="entry name" value="Trichodiene_synth"/>
</dbReference>
<reference evidence="3 4" key="1">
    <citation type="journal article" date="2015" name="Fungal Genet. Biol.">
        <title>Evolution of novel wood decay mechanisms in Agaricales revealed by the genome sequences of Fistulina hepatica and Cylindrobasidium torrendii.</title>
        <authorList>
            <person name="Floudas D."/>
            <person name="Held B.W."/>
            <person name="Riley R."/>
            <person name="Nagy L.G."/>
            <person name="Koehler G."/>
            <person name="Ransdell A.S."/>
            <person name="Younus H."/>
            <person name="Chow J."/>
            <person name="Chiniquy J."/>
            <person name="Lipzen A."/>
            <person name="Tritt A."/>
            <person name="Sun H."/>
            <person name="Haridas S."/>
            <person name="LaButti K."/>
            <person name="Ohm R.A."/>
            <person name="Kues U."/>
            <person name="Blanchette R.A."/>
            <person name="Grigoriev I.V."/>
            <person name="Minto R.E."/>
            <person name="Hibbett D.S."/>
        </authorList>
    </citation>
    <scope>NUCLEOTIDE SEQUENCE [LARGE SCALE GENOMIC DNA]</scope>
    <source>
        <strain evidence="3 4">FP15055 ss-10</strain>
    </source>
</reference>
<keyword evidence="4" id="KW-1185">Reference proteome</keyword>
<proteinExistence type="inferred from homology"/>
<evidence type="ECO:0000313" key="4">
    <source>
        <dbReference type="Proteomes" id="UP000054007"/>
    </source>
</evidence>
<dbReference type="GO" id="GO:0016838">
    <property type="term" value="F:carbon-oxygen lyase activity, acting on phosphates"/>
    <property type="evidence" value="ECO:0007669"/>
    <property type="project" value="InterPro"/>
</dbReference>
<dbReference type="SUPFAM" id="SSF48576">
    <property type="entry name" value="Terpenoid synthases"/>
    <property type="match status" value="1"/>
</dbReference>
<keyword evidence="2" id="KW-0456">Lyase</keyword>
<dbReference type="OrthoDB" id="2998174at2759"/>
<dbReference type="EMBL" id="KN880448">
    <property type="protein sequence ID" value="KIY71950.1"/>
    <property type="molecule type" value="Genomic_DNA"/>
</dbReference>
<evidence type="ECO:0000313" key="3">
    <source>
        <dbReference type="EMBL" id="KIY71950.1"/>
    </source>
</evidence>
<dbReference type="Proteomes" id="UP000054007">
    <property type="component" value="Unassembled WGS sequence"/>
</dbReference>
<dbReference type="STRING" id="1314674.A0A0D7BP13"/>
<name>A0A0D7BP13_9AGAR</name>
<dbReference type="Pfam" id="PF06330">
    <property type="entry name" value="TRI5"/>
    <property type="match status" value="1"/>
</dbReference>
<evidence type="ECO:0000256" key="1">
    <source>
        <dbReference type="ARBA" id="ARBA00007946"/>
    </source>
</evidence>
<sequence length="324" mass="35866">MLAIEEPDIRLSRDMNVPWTECVAALLHHYIVCCDLSEGIPYDKKPFEDLKATTTDCISAYGLDVEDVYLKHAVNTGVTIACTAYKHLTCKYRRRFVAVFSALAAYVDGICELDPNVVEDVASFGADVMAGRPSRSLGLRALQMETAQANHLYDSVSASIIMISALKFVAGTAIEALPSLQTHTSPEAACYLRAMTGIPELFTVCIFPASVSYDDYKDALPSIGDFIDLHNDLLSFYKEESAGEKCNLASYLNMNRGGASKIDVLEWIMERSLACYKRALQLLVKEDAKTALRAFAQGYLDFHLQSKRYRLAEIGLGIYSKDAF</sequence>
<evidence type="ECO:0000256" key="2">
    <source>
        <dbReference type="ARBA" id="ARBA00023239"/>
    </source>
</evidence>
<comment type="similarity">
    <text evidence="1">Belongs to the trichodiene synthase family.</text>
</comment>
<dbReference type="AlphaFoldDB" id="A0A0D7BP13"/>
<dbReference type="Gene3D" id="1.10.600.10">
    <property type="entry name" value="Farnesyl Diphosphate Synthase"/>
    <property type="match status" value="1"/>
</dbReference>